<dbReference type="RefSeq" id="WP_020028361.1">
    <property type="nucleotide sequence ID" value="NZ_CP006911.1"/>
</dbReference>
<evidence type="ECO:0000313" key="6">
    <source>
        <dbReference type="Proteomes" id="UP000068905"/>
    </source>
</evidence>
<dbReference type="AlphaFoldDB" id="A0A0M3T1Q0"/>
<dbReference type="InterPro" id="IPR001457">
    <property type="entry name" value="NADH_UbQ/plastoQ_OxRdtase_su6"/>
</dbReference>
<keyword evidence="4" id="KW-0472">Membrane</keyword>
<keyword evidence="4" id="KW-0874">Quinone</keyword>
<dbReference type="GO" id="GO:0005886">
    <property type="term" value="C:plasma membrane"/>
    <property type="evidence" value="ECO:0007669"/>
    <property type="project" value="UniProtKB-SubCell"/>
</dbReference>
<reference evidence="5 6" key="1">
    <citation type="journal article" date="2015" name="Genome Announc.">
        <title>Genome Sequence of 'Candidatus Thioglobus singularis' Strain PS1, a Mixotroph from the SUP05 Clade of Marine Gammaproteobacteria.</title>
        <authorList>
            <person name="Marshall K.T."/>
            <person name="Morris R.M."/>
        </authorList>
    </citation>
    <scope>NUCLEOTIDE SEQUENCE [LARGE SCALE GENOMIC DNA]</scope>
    <source>
        <strain evidence="5 6">PS1</strain>
    </source>
</reference>
<dbReference type="PATRIC" id="fig|1125411.7.peg.367"/>
<evidence type="ECO:0000256" key="1">
    <source>
        <dbReference type="ARBA" id="ARBA00005698"/>
    </source>
</evidence>
<comment type="catalytic activity">
    <reaction evidence="4">
        <text>a quinone + NADH + 5 H(+)(in) = a quinol + NAD(+) + 4 H(+)(out)</text>
        <dbReference type="Rhea" id="RHEA:57888"/>
        <dbReference type="ChEBI" id="CHEBI:15378"/>
        <dbReference type="ChEBI" id="CHEBI:24646"/>
        <dbReference type="ChEBI" id="CHEBI:57540"/>
        <dbReference type="ChEBI" id="CHEBI:57945"/>
        <dbReference type="ChEBI" id="CHEBI:132124"/>
    </reaction>
</comment>
<comment type="subunit">
    <text evidence="3">Composed of 13 different subunits. Subunits NuoA, H, J, K, L, M, N constitute the membrane sector of the complex.</text>
</comment>
<name>A0A0M3T1Q0_9GAMM</name>
<keyword evidence="6" id="KW-1185">Reference proteome</keyword>
<dbReference type="PANTHER" id="PTHR33269:SF17">
    <property type="entry name" value="NADH-UBIQUINONE OXIDOREDUCTASE CHAIN 6"/>
    <property type="match status" value="1"/>
</dbReference>
<feature type="transmembrane region" description="Helical" evidence="4">
    <location>
        <begin position="31"/>
        <end position="49"/>
    </location>
</feature>
<dbReference type="PANTHER" id="PTHR33269">
    <property type="entry name" value="NADH-UBIQUINONE OXIDOREDUCTASE CHAIN 6"/>
    <property type="match status" value="1"/>
</dbReference>
<feature type="transmembrane region" description="Helical" evidence="4">
    <location>
        <begin position="94"/>
        <end position="113"/>
    </location>
</feature>
<dbReference type="NCBIfam" id="NF005164">
    <property type="entry name" value="PRK06638.1-4"/>
    <property type="match status" value="1"/>
</dbReference>
<dbReference type="OrthoDB" id="9795409at2"/>
<dbReference type="KEGG" id="tsn:W908_01855"/>
<dbReference type="Pfam" id="PF00499">
    <property type="entry name" value="Oxidored_q3"/>
    <property type="match status" value="1"/>
</dbReference>
<keyword evidence="4" id="KW-1133">Transmembrane helix</keyword>
<gene>
    <name evidence="5" type="ORF">W908_01855</name>
</gene>
<dbReference type="InterPro" id="IPR042106">
    <property type="entry name" value="Nuo/plastoQ_OxRdtase_6_NuoJ"/>
</dbReference>
<dbReference type="Proteomes" id="UP000068905">
    <property type="component" value="Chromosome"/>
</dbReference>
<dbReference type="GO" id="GO:0048038">
    <property type="term" value="F:quinone binding"/>
    <property type="evidence" value="ECO:0007669"/>
    <property type="project" value="UniProtKB-UniRule"/>
</dbReference>
<keyword evidence="4" id="KW-1003">Cell membrane</keyword>
<keyword evidence="4" id="KW-0812">Transmembrane</keyword>
<comment type="function">
    <text evidence="4">NDH-1 shuttles electrons from NADH, via FMN and iron-sulfur (Fe-S) centers, to quinones in the respiratory chain. Couples the redox reaction to proton translocation (for every two electrons transferred, four hydrogen ions are translocated across the cytoplasmic membrane), and thus conserves the redox energy in a proton gradient.</text>
</comment>
<accession>A0A0M3T1Q0</accession>
<comment type="subcellular location">
    <subcellularLocation>
        <location evidence="4">Cell membrane</location>
        <topology evidence="4">Multi-pass membrane protein</topology>
    </subcellularLocation>
</comment>
<evidence type="ECO:0000256" key="2">
    <source>
        <dbReference type="ARBA" id="ARBA00019907"/>
    </source>
</evidence>
<keyword evidence="5" id="KW-0830">Ubiquinone</keyword>
<dbReference type="EC" id="7.1.1.-" evidence="4"/>
<feature type="transmembrane region" description="Helical" evidence="4">
    <location>
        <begin position="144"/>
        <end position="166"/>
    </location>
</feature>
<evidence type="ECO:0000256" key="4">
    <source>
        <dbReference type="RuleBase" id="RU004429"/>
    </source>
</evidence>
<evidence type="ECO:0000256" key="3">
    <source>
        <dbReference type="ARBA" id="ARBA00025811"/>
    </source>
</evidence>
<sequence length="204" mass="23055">MEFTSILFYVFSFFFVVSSFVMITSRNTAKAALWLILTFFSAASLWLLLEAEFLAITLILIYVGAVMVLFMFVIKMLDTEQSTLRAQFTRYLPLGIFVSIVVIVQMALVLNAGPFDLEVVGMPEKHGSSYSNITAIAEQLYTIYVYPFELAAILLLIAIIAAITLVHRNQINSKKQIISEQINVQAKDRMKFATINKDKVKESK</sequence>
<comment type="similarity">
    <text evidence="1 4">Belongs to the complex I subunit 6 family.</text>
</comment>
<evidence type="ECO:0000313" key="5">
    <source>
        <dbReference type="EMBL" id="ALE01461.1"/>
    </source>
</evidence>
<proteinExistence type="inferred from homology"/>
<organism evidence="5 6">
    <name type="scientific">Candidatus Pseudothioglobus singularis PS1</name>
    <dbReference type="NCBI Taxonomy" id="1125411"/>
    <lineage>
        <taxon>Bacteria</taxon>
        <taxon>Pseudomonadati</taxon>
        <taxon>Pseudomonadota</taxon>
        <taxon>Gammaproteobacteria</taxon>
        <taxon>Candidatus Pseudothioglobaceae</taxon>
        <taxon>Candidatus Pseudothioglobus</taxon>
    </lineage>
</organism>
<dbReference type="STRING" id="1125411.W908_01855"/>
<protein>
    <recommendedName>
        <fullName evidence="2 4">NADH-quinone oxidoreductase subunit J</fullName>
        <ecNumber evidence="4">7.1.1.-</ecNumber>
    </recommendedName>
</protein>
<dbReference type="EMBL" id="CP006911">
    <property type="protein sequence ID" value="ALE01461.1"/>
    <property type="molecule type" value="Genomic_DNA"/>
</dbReference>
<feature type="transmembrane region" description="Helical" evidence="4">
    <location>
        <begin position="6"/>
        <end position="24"/>
    </location>
</feature>
<dbReference type="Gene3D" id="1.20.120.1200">
    <property type="entry name" value="NADH-ubiquinone/plastoquinone oxidoreductase chain 6, subunit NuoJ"/>
    <property type="match status" value="1"/>
</dbReference>
<feature type="transmembrane region" description="Helical" evidence="4">
    <location>
        <begin position="55"/>
        <end position="74"/>
    </location>
</feature>
<keyword evidence="4" id="KW-0520">NAD</keyword>
<dbReference type="GO" id="GO:0008137">
    <property type="term" value="F:NADH dehydrogenase (ubiquinone) activity"/>
    <property type="evidence" value="ECO:0007669"/>
    <property type="project" value="UniProtKB-UniRule"/>
</dbReference>